<gene>
    <name evidence="3" type="ORF">THAPSDRAFT_6396</name>
</gene>
<reference evidence="3 4" key="2">
    <citation type="journal article" date="2008" name="Nature">
        <title>The Phaeodactylum genome reveals the evolutionary history of diatom genomes.</title>
        <authorList>
            <person name="Bowler C."/>
            <person name="Allen A.E."/>
            <person name="Badger J.H."/>
            <person name="Grimwood J."/>
            <person name="Jabbari K."/>
            <person name="Kuo A."/>
            <person name="Maheswari U."/>
            <person name="Martens C."/>
            <person name="Maumus F."/>
            <person name="Otillar R.P."/>
            <person name="Rayko E."/>
            <person name="Salamov A."/>
            <person name="Vandepoele K."/>
            <person name="Beszteri B."/>
            <person name="Gruber A."/>
            <person name="Heijde M."/>
            <person name="Katinka M."/>
            <person name="Mock T."/>
            <person name="Valentin K."/>
            <person name="Verret F."/>
            <person name="Berges J.A."/>
            <person name="Brownlee C."/>
            <person name="Cadoret J.P."/>
            <person name="Chiovitti A."/>
            <person name="Choi C.J."/>
            <person name="Coesel S."/>
            <person name="De Martino A."/>
            <person name="Detter J.C."/>
            <person name="Durkin C."/>
            <person name="Falciatore A."/>
            <person name="Fournet J."/>
            <person name="Haruta M."/>
            <person name="Huysman M.J."/>
            <person name="Jenkins B.D."/>
            <person name="Jiroutova K."/>
            <person name="Jorgensen R.E."/>
            <person name="Joubert Y."/>
            <person name="Kaplan A."/>
            <person name="Kroger N."/>
            <person name="Kroth P.G."/>
            <person name="La Roche J."/>
            <person name="Lindquist E."/>
            <person name="Lommer M."/>
            <person name="Martin-Jezequel V."/>
            <person name="Lopez P.J."/>
            <person name="Lucas S."/>
            <person name="Mangogna M."/>
            <person name="McGinnis K."/>
            <person name="Medlin L.K."/>
            <person name="Montsant A."/>
            <person name="Oudot-Le Secq M.P."/>
            <person name="Napoli C."/>
            <person name="Obornik M."/>
            <person name="Parker M.S."/>
            <person name="Petit J.L."/>
            <person name="Porcel B.M."/>
            <person name="Poulsen N."/>
            <person name="Robison M."/>
            <person name="Rychlewski L."/>
            <person name="Rynearson T.A."/>
            <person name="Schmutz J."/>
            <person name="Shapiro H."/>
            <person name="Siaut M."/>
            <person name="Stanley M."/>
            <person name="Sussman M.R."/>
            <person name="Taylor A.R."/>
            <person name="Vardi A."/>
            <person name="von Dassow P."/>
            <person name="Vyverman W."/>
            <person name="Willis A."/>
            <person name="Wyrwicz L.S."/>
            <person name="Rokhsar D.S."/>
            <person name="Weissenbach J."/>
            <person name="Armbrust E.V."/>
            <person name="Green B.R."/>
            <person name="Van de Peer Y."/>
            <person name="Grigoriev I.V."/>
        </authorList>
    </citation>
    <scope>NUCLEOTIDE SEQUENCE [LARGE SCALE GENOMIC DNA]</scope>
    <source>
        <strain evidence="3 4">CCMP1335</strain>
    </source>
</reference>
<dbReference type="InParanoid" id="B8C472"/>
<dbReference type="RefSeq" id="XP_002291171.1">
    <property type="nucleotide sequence ID" value="XM_002291135.1"/>
</dbReference>
<dbReference type="SUPFAM" id="SSF54909">
    <property type="entry name" value="Dimeric alpha+beta barrel"/>
    <property type="match status" value="1"/>
</dbReference>
<dbReference type="EMBL" id="CM000643">
    <property type="protein sequence ID" value="EED91278.1"/>
    <property type="molecule type" value="Genomic_DNA"/>
</dbReference>
<dbReference type="GeneID" id="7442742"/>
<dbReference type="PROSITE" id="PS51502">
    <property type="entry name" value="S_R_A_B_BARREL"/>
    <property type="match status" value="1"/>
</dbReference>
<reference evidence="3 4" key="1">
    <citation type="journal article" date="2004" name="Science">
        <title>The genome of the diatom Thalassiosira pseudonana: ecology, evolution, and metabolism.</title>
        <authorList>
            <person name="Armbrust E.V."/>
            <person name="Berges J.A."/>
            <person name="Bowler C."/>
            <person name="Green B.R."/>
            <person name="Martinez D."/>
            <person name="Putnam N.H."/>
            <person name="Zhou S."/>
            <person name="Allen A.E."/>
            <person name="Apt K.E."/>
            <person name="Bechner M."/>
            <person name="Brzezinski M.A."/>
            <person name="Chaal B.K."/>
            <person name="Chiovitti A."/>
            <person name="Davis A.K."/>
            <person name="Demarest M.S."/>
            <person name="Detter J.C."/>
            <person name="Glavina T."/>
            <person name="Goodstein D."/>
            <person name="Hadi M.Z."/>
            <person name="Hellsten U."/>
            <person name="Hildebrand M."/>
            <person name="Jenkins B.D."/>
            <person name="Jurka J."/>
            <person name="Kapitonov V.V."/>
            <person name="Kroger N."/>
            <person name="Lau W.W."/>
            <person name="Lane T.W."/>
            <person name="Larimer F.W."/>
            <person name="Lippmeier J.C."/>
            <person name="Lucas S."/>
            <person name="Medina M."/>
            <person name="Montsant A."/>
            <person name="Obornik M."/>
            <person name="Parker M.S."/>
            <person name="Palenik B."/>
            <person name="Pazour G.J."/>
            <person name="Richardson P.M."/>
            <person name="Rynearson T.A."/>
            <person name="Saito M.A."/>
            <person name="Schwartz D.C."/>
            <person name="Thamatrakoln K."/>
            <person name="Valentin K."/>
            <person name="Vardi A."/>
            <person name="Wilkerson F.P."/>
            <person name="Rokhsar D.S."/>
        </authorList>
    </citation>
    <scope>NUCLEOTIDE SEQUENCE [LARGE SCALE GENOMIC DNA]</scope>
    <source>
        <strain evidence="3 4">CCMP1335</strain>
    </source>
</reference>
<dbReference type="KEGG" id="tps:THAPSDRAFT_6396"/>
<dbReference type="InterPro" id="IPR011008">
    <property type="entry name" value="Dimeric_a/b-barrel"/>
</dbReference>
<feature type="domain" description="Stress-response A/B barrel" evidence="2">
    <location>
        <begin position="5"/>
        <end position="103"/>
    </location>
</feature>
<dbReference type="Proteomes" id="UP000001449">
    <property type="component" value="Chromosome 6"/>
</dbReference>
<protein>
    <recommendedName>
        <fullName evidence="2">Stress-response A/B barrel domain-containing protein</fullName>
    </recommendedName>
</protein>
<evidence type="ECO:0000313" key="3">
    <source>
        <dbReference type="EMBL" id="EED91278.1"/>
    </source>
</evidence>
<comment type="subunit">
    <text evidence="1">Homodimer.</text>
</comment>
<sequence length="114" mass="12579">MATVVDHIVLLKVRPDATDEEIKRLFDGTANLKAIPGVISITIGATFVEPWMGDRRGGYTHALSCRLESKEALKLYQDHELHTKFKMDCIVPILEGPLLAVDYESVVVVAGDSK</sequence>
<dbReference type="AlphaFoldDB" id="B8C472"/>
<dbReference type="PaxDb" id="35128-Thaps6396"/>
<evidence type="ECO:0000313" key="4">
    <source>
        <dbReference type="Proteomes" id="UP000001449"/>
    </source>
</evidence>
<proteinExistence type="predicted"/>
<dbReference type="SMART" id="SM00886">
    <property type="entry name" value="Dabb"/>
    <property type="match status" value="1"/>
</dbReference>
<dbReference type="InterPro" id="IPR044662">
    <property type="entry name" value="HS1/DABB1-like"/>
</dbReference>
<evidence type="ECO:0000256" key="1">
    <source>
        <dbReference type="ARBA" id="ARBA00011738"/>
    </source>
</evidence>
<dbReference type="PANTHER" id="PTHR33178">
    <property type="match status" value="1"/>
</dbReference>
<dbReference type="HOGENOM" id="CLU_080664_9_0_1"/>
<accession>B8C472</accession>
<name>B8C472_THAPS</name>
<dbReference type="Pfam" id="PF07876">
    <property type="entry name" value="Dabb"/>
    <property type="match status" value="1"/>
</dbReference>
<dbReference type="Gene3D" id="3.30.70.100">
    <property type="match status" value="1"/>
</dbReference>
<keyword evidence="4" id="KW-1185">Reference proteome</keyword>
<dbReference type="InterPro" id="IPR013097">
    <property type="entry name" value="Dabb"/>
</dbReference>
<evidence type="ECO:0000259" key="2">
    <source>
        <dbReference type="PROSITE" id="PS51502"/>
    </source>
</evidence>
<organism evidence="3 4">
    <name type="scientific">Thalassiosira pseudonana</name>
    <name type="common">Marine diatom</name>
    <name type="synonym">Cyclotella nana</name>
    <dbReference type="NCBI Taxonomy" id="35128"/>
    <lineage>
        <taxon>Eukaryota</taxon>
        <taxon>Sar</taxon>
        <taxon>Stramenopiles</taxon>
        <taxon>Ochrophyta</taxon>
        <taxon>Bacillariophyta</taxon>
        <taxon>Coscinodiscophyceae</taxon>
        <taxon>Thalassiosirophycidae</taxon>
        <taxon>Thalassiosirales</taxon>
        <taxon>Thalassiosiraceae</taxon>
        <taxon>Thalassiosira</taxon>
    </lineage>
</organism>
<dbReference type="PANTHER" id="PTHR33178:SF10">
    <property type="entry name" value="STRESS-RESPONSE A_B BARREL DOMAIN-CONTAINING PROTEIN"/>
    <property type="match status" value="1"/>
</dbReference>